<evidence type="ECO:0000256" key="6">
    <source>
        <dbReference type="ARBA" id="ARBA00022723"/>
    </source>
</evidence>
<name>A0A921LBQ2_9BACT</name>
<evidence type="ECO:0000256" key="1">
    <source>
        <dbReference type="ARBA" id="ARBA00001946"/>
    </source>
</evidence>
<comment type="similarity">
    <text evidence="2 9">Belongs to the glucose-1-phosphate thymidylyltransferase family.</text>
</comment>
<keyword evidence="6 9" id="KW-0479">Metal-binding</keyword>
<keyword evidence="7 9" id="KW-0460">Magnesium</keyword>
<dbReference type="InterPro" id="IPR029044">
    <property type="entry name" value="Nucleotide-diphossugar_trans"/>
</dbReference>
<reference evidence="11" key="2">
    <citation type="submission" date="2021-09" db="EMBL/GenBank/DDBJ databases">
        <authorList>
            <person name="Gilroy R."/>
        </authorList>
    </citation>
    <scope>NUCLEOTIDE SEQUENCE</scope>
    <source>
        <strain evidence="11">CHK55-1828</strain>
    </source>
</reference>
<gene>
    <name evidence="11" type="primary">rfbA</name>
    <name evidence="11" type="ORF">K8W02_03175</name>
</gene>
<comment type="function">
    <text evidence="9">Catalyzes the formation of dTDP-glucose, from dTTP and glucose 1-phosphate, as well as its pyrophosphorolysis.</text>
</comment>
<dbReference type="EC" id="2.7.7.24" evidence="3 9"/>
<evidence type="ECO:0000313" key="11">
    <source>
        <dbReference type="EMBL" id="HJF91373.1"/>
    </source>
</evidence>
<comment type="catalytic activity">
    <reaction evidence="8 9">
        <text>dTTP + alpha-D-glucose 1-phosphate + H(+) = dTDP-alpha-D-glucose + diphosphate</text>
        <dbReference type="Rhea" id="RHEA:15225"/>
        <dbReference type="ChEBI" id="CHEBI:15378"/>
        <dbReference type="ChEBI" id="CHEBI:33019"/>
        <dbReference type="ChEBI" id="CHEBI:37568"/>
        <dbReference type="ChEBI" id="CHEBI:57477"/>
        <dbReference type="ChEBI" id="CHEBI:58601"/>
        <dbReference type="EC" id="2.7.7.24"/>
    </reaction>
</comment>
<organism evidence="11 12">
    <name type="scientific">Mediterranea massiliensis</name>
    <dbReference type="NCBI Taxonomy" id="1841865"/>
    <lineage>
        <taxon>Bacteria</taxon>
        <taxon>Pseudomonadati</taxon>
        <taxon>Bacteroidota</taxon>
        <taxon>Bacteroidia</taxon>
        <taxon>Bacteroidales</taxon>
        <taxon>Bacteroidaceae</taxon>
        <taxon>Mediterranea</taxon>
    </lineage>
</organism>
<accession>A0A921LBQ2</accession>
<evidence type="ECO:0000256" key="7">
    <source>
        <dbReference type="ARBA" id="ARBA00022842"/>
    </source>
</evidence>
<keyword evidence="5 9" id="KW-0548">Nucleotidyltransferase</keyword>
<dbReference type="FunFam" id="3.90.550.10:FF:000023">
    <property type="entry name" value="Glucose-1-phosphate thymidylyltransferase"/>
    <property type="match status" value="1"/>
</dbReference>
<comment type="caution">
    <text evidence="11">The sequence shown here is derived from an EMBL/GenBank/DDBJ whole genome shotgun (WGS) entry which is preliminary data.</text>
</comment>
<evidence type="ECO:0000256" key="5">
    <source>
        <dbReference type="ARBA" id="ARBA00022695"/>
    </source>
</evidence>
<dbReference type="CDD" id="cd02538">
    <property type="entry name" value="G1P_TT_short"/>
    <property type="match status" value="1"/>
</dbReference>
<evidence type="ECO:0000256" key="8">
    <source>
        <dbReference type="ARBA" id="ARBA00049336"/>
    </source>
</evidence>
<evidence type="ECO:0000256" key="2">
    <source>
        <dbReference type="ARBA" id="ARBA00010480"/>
    </source>
</evidence>
<dbReference type="Pfam" id="PF00483">
    <property type="entry name" value="NTP_transferase"/>
    <property type="match status" value="1"/>
</dbReference>
<feature type="domain" description="Nucleotidyl transferase" evidence="10">
    <location>
        <begin position="2"/>
        <end position="241"/>
    </location>
</feature>
<evidence type="ECO:0000256" key="9">
    <source>
        <dbReference type="RuleBase" id="RU003706"/>
    </source>
</evidence>
<dbReference type="InterPro" id="IPR005835">
    <property type="entry name" value="NTP_transferase_dom"/>
</dbReference>
<dbReference type="PANTHER" id="PTHR43532">
    <property type="entry name" value="GLUCOSE-1-PHOSPHATE THYMIDYLYLTRANSFERASE"/>
    <property type="match status" value="1"/>
</dbReference>
<proteinExistence type="inferred from homology"/>
<dbReference type="AlphaFoldDB" id="A0A921LBQ2"/>
<keyword evidence="4 9" id="KW-0808">Transferase</keyword>
<evidence type="ECO:0000256" key="3">
    <source>
        <dbReference type="ARBA" id="ARBA00012461"/>
    </source>
</evidence>
<dbReference type="GO" id="GO:0008879">
    <property type="term" value="F:glucose-1-phosphate thymidylyltransferase activity"/>
    <property type="evidence" value="ECO:0007669"/>
    <property type="project" value="UniProtKB-EC"/>
</dbReference>
<protein>
    <recommendedName>
        <fullName evidence="3 9">Glucose-1-phosphate thymidylyltransferase</fullName>
        <ecNumber evidence="3 9">2.7.7.24</ecNumber>
    </recommendedName>
</protein>
<dbReference type="GO" id="GO:0046872">
    <property type="term" value="F:metal ion binding"/>
    <property type="evidence" value="ECO:0007669"/>
    <property type="project" value="UniProtKB-KW"/>
</dbReference>
<evidence type="ECO:0000256" key="4">
    <source>
        <dbReference type="ARBA" id="ARBA00022679"/>
    </source>
</evidence>
<sequence>MKGIVLAGGSGTRLYPITKGISKQLIPIFDKPMIYYPISVLMLAGIREILIISTPQDLPGFRRLLGDGSDFGVRFEYAEQPSPDGLAQAFIIGADFIGNDSACLVLGDNIFHGNGLSAMLKEAVRTAEEEKKATVFGYWVSDPERYGVAEFDKQGNCLSIEEKPKQPKSNYAVVGLYFYPNKVVDIAKHIKPSARGELEITTVNQEFLQDGELKVQTLGRGFAWLDTGTHDSLSEASTFIEVIEKRQGLKVACLEGIAFRQGWITADKMRELAQPMLKNQYGQYLLQVVNEVERTGKANL</sequence>
<dbReference type="Gene3D" id="3.90.550.10">
    <property type="entry name" value="Spore Coat Polysaccharide Biosynthesis Protein SpsA, Chain A"/>
    <property type="match status" value="1"/>
</dbReference>
<dbReference type="Proteomes" id="UP000717835">
    <property type="component" value="Unassembled WGS sequence"/>
</dbReference>
<evidence type="ECO:0000313" key="12">
    <source>
        <dbReference type="Proteomes" id="UP000717835"/>
    </source>
</evidence>
<dbReference type="PANTHER" id="PTHR43532:SF1">
    <property type="entry name" value="GLUCOSE-1-PHOSPHATE THYMIDYLYLTRANSFERASE 1"/>
    <property type="match status" value="1"/>
</dbReference>
<reference evidence="11" key="1">
    <citation type="journal article" date="2021" name="PeerJ">
        <title>Extensive microbial diversity within the chicken gut microbiome revealed by metagenomics and culture.</title>
        <authorList>
            <person name="Gilroy R."/>
            <person name="Ravi A."/>
            <person name="Getino M."/>
            <person name="Pursley I."/>
            <person name="Horton D.L."/>
            <person name="Alikhan N.F."/>
            <person name="Baker D."/>
            <person name="Gharbi K."/>
            <person name="Hall N."/>
            <person name="Watson M."/>
            <person name="Adriaenssens E.M."/>
            <person name="Foster-Nyarko E."/>
            <person name="Jarju S."/>
            <person name="Secka A."/>
            <person name="Antonio M."/>
            <person name="Oren A."/>
            <person name="Chaudhuri R.R."/>
            <person name="La Ragione R."/>
            <person name="Hildebrand F."/>
            <person name="Pallen M.J."/>
        </authorList>
    </citation>
    <scope>NUCLEOTIDE SEQUENCE</scope>
    <source>
        <strain evidence="11">CHK55-1828</strain>
    </source>
</reference>
<dbReference type="SUPFAM" id="SSF53448">
    <property type="entry name" value="Nucleotide-diphospho-sugar transferases"/>
    <property type="match status" value="1"/>
</dbReference>
<dbReference type="RefSeq" id="WP_022021684.1">
    <property type="nucleotide sequence ID" value="NZ_CALUIP010000058.1"/>
</dbReference>
<dbReference type="InterPro" id="IPR005907">
    <property type="entry name" value="G1P_thy_trans_s"/>
</dbReference>
<evidence type="ECO:0000259" key="10">
    <source>
        <dbReference type="Pfam" id="PF00483"/>
    </source>
</evidence>
<dbReference type="EMBL" id="DYVX01000028">
    <property type="protein sequence ID" value="HJF91373.1"/>
    <property type="molecule type" value="Genomic_DNA"/>
</dbReference>
<comment type="cofactor">
    <cofactor evidence="1">
        <name>Mg(2+)</name>
        <dbReference type="ChEBI" id="CHEBI:18420"/>
    </cofactor>
</comment>
<dbReference type="NCBIfam" id="TIGR01207">
    <property type="entry name" value="rmlA"/>
    <property type="match status" value="1"/>
</dbReference>